<dbReference type="InterPro" id="IPR004302">
    <property type="entry name" value="Cellulose/chitin-bd_N"/>
</dbReference>
<evidence type="ECO:0000313" key="5">
    <source>
        <dbReference type="Proteomes" id="UP001054902"/>
    </source>
</evidence>
<evidence type="ECO:0000259" key="3">
    <source>
        <dbReference type="Pfam" id="PF03067"/>
    </source>
</evidence>
<keyword evidence="5" id="KW-1185">Reference proteome</keyword>
<reference evidence="4 5" key="1">
    <citation type="journal article" date="2021" name="Sci. Rep.">
        <title>The genome of the diatom Chaetoceros tenuissimus carries an ancient integrated fragment of an extant virus.</title>
        <authorList>
            <person name="Hongo Y."/>
            <person name="Kimura K."/>
            <person name="Takaki Y."/>
            <person name="Yoshida Y."/>
            <person name="Baba S."/>
            <person name="Kobayashi G."/>
            <person name="Nagasaki K."/>
            <person name="Hano T."/>
            <person name="Tomaru Y."/>
        </authorList>
    </citation>
    <scope>NUCLEOTIDE SEQUENCE [LARGE SCALE GENOMIC DNA]</scope>
    <source>
        <strain evidence="4 5">NIES-3715</strain>
    </source>
</reference>
<feature type="domain" description="Chitin-binding type-4" evidence="3">
    <location>
        <begin position="20"/>
        <end position="240"/>
    </location>
</feature>
<evidence type="ECO:0000256" key="1">
    <source>
        <dbReference type="SAM" id="MobiDB-lite"/>
    </source>
</evidence>
<keyword evidence="2" id="KW-0732">Signal</keyword>
<evidence type="ECO:0000313" key="4">
    <source>
        <dbReference type="EMBL" id="GFH57493.1"/>
    </source>
</evidence>
<organism evidence="4 5">
    <name type="scientific">Chaetoceros tenuissimus</name>
    <dbReference type="NCBI Taxonomy" id="426638"/>
    <lineage>
        <taxon>Eukaryota</taxon>
        <taxon>Sar</taxon>
        <taxon>Stramenopiles</taxon>
        <taxon>Ochrophyta</taxon>
        <taxon>Bacillariophyta</taxon>
        <taxon>Coscinodiscophyceae</taxon>
        <taxon>Chaetocerotophycidae</taxon>
        <taxon>Chaetocerotales</taxon>
        <taxon>Chaetocerotaceae</taxon>
        <taxon>Chaetoceros</taxon>
    </lineage>
</organism>
<feature type="compositionally biased region" description="Polar residues" evidence="1">
    <location>
        <begin position="346"/>
        <end position="355"/>
    </location>
</feature>
<name>A0AAD3D495_9STRA</name>
<accession>A0AAD3D495</accession>
<dbReference type="EMBL" id="BLLK01000058">
    <property type="protein sequence ID" value="GFH57493.1"/>
    <property type="molecule type" value="Genomic_DNA"/>
</dbReference>
<proteinExistence type="predicted"/>
<evidence type="ECO:0000256" key="2">
    <source>
        <dbReference type="SAM" id="SignalP"/>
    </source>
</evidence>
<feature type="signal peptide" evidence="2">
    <location>
        <begin position="1"/>
        <end position="19"/>
    </location>
</feature>
<protein>
    <recommendedName>
        <fullName evidence="3">Chitin-binding type-4 domain-containing protein</fullName>
    </recommendedName>
</protein>
<sequence length="437" mass="46941">MRILLSTIVLLSSMNSVRAHGYLETPRSRNWVAHVEGGSGSGVPPSETCEHCLNTKAQDDLCSVGNAQNYDVWNDSFGAPMPWTPQAELVLGREFEVKAFLSTNHAGHMELKLCRYDGNTDQACLDAHKAEFVRNNDGYELPKDPNYPERAYFADVGSGVMFSFTFVIPEEYEDIVGDKVLMQWHYITANNCRPEGYDEYGYLAKHGWLRSNSGQCSLPLSPTGQTGHLRPEQFWNCAEVSVRSPEPSVSPSPTVISASPSRAPVLAGPSAILTGYCTYGACNGMSQGGSWCNEGGKSRCECNGESHCEGTCNGKWCGPSSTPVQSPTSAPVTPVKSPTSSPVSNRVGSPTSAPVSTPVNGSECCFDIQQLTCSNCATSESVCNAYCGSNVVWMVPDTSCLPLYSNCSNGGCCTKSSCVQNGSNPCPFDGSYCQCLK</sequence>
<comment type="caution">
    <text evidence="4">The sequence shown here is derived from an EMBL/GenBank/DDBJ whole genome shotgun (WGS) entry which is preliminary data.</text>
</comment>
<dbReference type="AlphaFoldDB" id="A0AAD3D495"/>
<feature type="region of interest" description="Disordered" evidence="1">
    <location>
        <begin position="327"/>
        <end position="355"/>
    </location>
</feature>
<dbReference type="Proteomes" id="UP001054902">
    <property type="component" value="Unassembled WGS sequence"/>
</dbReference>
<feature type="chain" id="PRO_5041922389" description="Chitin-binding type-4 domain-containing protein" evidence="2">
    <location>
        <begin position="20"/>
        <end position="437"/>
    </location>
</feature>
<feature type="compositionally biased region" description="Low complexity" evidence="1">
    <location>
        <begin position="327"/>
        <end position="344"/>
    </location>
</feature>
<dbReference type="Pfam" id="PF03067">
    <property type="entry name" value="LPMO_10"/>
    <property type="match status" value="1"/>
</dbReference>
<gene>
    <name evidence="4" type="ORF">CTEN210_13969</name>
</gene>